<evidence type="ECO:0000313" key="3">
    <source>
        <dbReference type="EMBL" id="KAF3338596.1"/>
    </source>
</evidence>
<evidence type="ECO:0000256" key="2">
    <source>
        <dbReference type="ARBA" id="ARBA00022801"/>
    </source>
</evidence>
<gene>
    <name evidence="3" type="ORF">FCM35_KLT17433</name>
</gene>
<comment type="caution">
    <text evidence="3">The sequence shown here is derived from an EMBL/GenBank/DDBJ whole genome shotgun (WGS) entry which is preliminary data.</text>
</comment>
<dbReference type="PANTHER" id="PTHR33607:SF2">
    <property type="entry name" value="ENDONUCLEASE-1"/>
    <property type="match status" value="1"/>
</dbReference>
<name>A0A833RGA4_9POAL</name>
<protein>
    <submittedName>
        <fullName evidence="3">Extracellular ribonuclease</fullName>
    </submittedName>
</protein>
<dbReference type="GO" id="GO:0016787">
    <property type="term" value="F:hydrolase activity"/>
    <property type="evidence" value="ECO:0007669"/>
    <property type="project" value="UniProtKB-KW"/>
</dbReference>
<sequence>MFFTNSLVYSPPQFAKIQQKRREIRVDNSLFSSSINFILSFSPNRKETSASPSFAPTSGLLRFALQNWCHLLISGAFVISSLHVNDIAYAIDKSKAISKYPCEEIGTYYKNLEGLVGVDLAKRLNSIVSPHHSIPYKEVWEAINILDAADFEHPETSHEVIEIYTQRVVSKQLAGKPEGWNREHLWPRSYGLQKGPARTDLHNIRPADVNVNSARGNKYYGECSTTSTRCLRPATHEAAPDTESDHDKWAPPFQVRGDIARSLMYMAICYGFNQSDGTPYLQLSNSPSLGRHEMGLLSSLLKWNELDPPSKSEKIRNERVCSKFQHNRNPFIDHPEFVNLIWGSFSQTNSNLSPLLSNDTPIEFQKNNKLNSEKLIYQYGLLVGIDILYLP</sequence>
<dbReference type="InterPro" id="IPR044925">
    <property type="entry name" value="His-Me_finger_sf"/>
</dbReference>
<keyword evidence="1" id="KW-0540">Nuclease</keyword>
<evidence type="ECO:0000256" key="1">
    <source>
        <dbReference type="ARBA" id="ARBA00022722"/>
    </source>
</evidence>
<dbReference type="Proteomes" id="UP000623129">
    <property type="component" value="Unassembled WGS sequence"/>
</dbReference>
<dbReference type="InterPro" id="IPR007346">
    <property type="entry name" value="Endonuclease-I"/>
</dbReference>
<dbReference type="OrthoDB" id="2015847at2759"/>
<evidence type="ECO:0000313" key="4">
    <source>
        <dbReference type="Proteomes" id="UP000623129"/>
    </source>
</evidence>
<dbReference type="AlphaFoldDB" id="A0A833RGA4"/>
<dbReference type="PANTHER" id="PTHR33607">
    <property type="entry name" value="ENDONUCLEASE-1"/>
    <property type="match status" value="1"/>
</dbReference>
<dbReference type="EMBL" id="SWLB01000005">
    <property type="protein sequence ID" value="KAF3338596.1"/>
    <property type="molecule type" value="Genomic_DNA"/>
</dbReference>
<proteinExistence type="predicted"/>
<organism evidence="3 4">
    <name type="scientific">Carex littledalei</name>
    <dbReference type="NCBI Taxonomy" id="544730"/>
    <lineage>
        <taxon>Eukaryota</taxon>
        <taxon>Viridiplantae</taxon>
        <taxon>Streptophyta</taxon>
        <taxon>Embryophyta</taxon>
        <taxon>Tracheophyta</taxon>
        <taxon>Spermatophyta</taxon>
        <taxon>Magnoliopsida</taxon>
        <taxon>Liliopsida</taxon>
        <taxon>Poales</taxon>
        <taxon>Cyperaceae</taxon>
        <taxon>Cyperoideae</taxon>
        <taxon>Cariceae</taxon>
        <taxon>Carex</taxon>
        <taxon>Carex subgen. Euthyceras</taxon>
    </lineage>
</organism>
<dbReference type="SUPFAM" id="SSF54060">
    <property type="entry name" value="His-Me finger endonucleases"/>
    <property type="match status" value="1"/>
</dbReference>
<keyword evidence="4" id="KW-1185">Reference proteome</keyword>
<accession>A0A833RGA4</accession>
<reference evidence="3" key="1">
    <citation type="submission" date="2020-01" db="EMBL/GenBank/DDBJ databases">
        <title>Genome sequence of Kobresia littledalei, the first chromosome-level genome in the family Cyperaceae.</title>
        <authorList>
            <person name="Qu G."/>
        </authorList>
    </citation>
    <scope>NUCLEOTIDE SEQUENCE</scope>
    <source>
        <strain evidence="3">C.B.Clarke</strain>
        <tissue evidence="3">Leaf</tissue>
    </source>
</reference>
<dbReference type="Pfam" id="PF04231">
    <property type="entry name" value="Endonuclease_1"/>
    <property type="match status" value="1"/>
</dbReference>
<keyword evidence="2" id="KW-0378">Hydrolase</keyword>
<dbReference type="GO" id="GO:0004518">
    <property type="term" value="F:nuclease activity"/>
    <property type="evidence" value="ECO:0007669"/>
    <property type="project" value="UniProtKB-KW"/>
</dbReference>